<evidence type="ECO:0000313" key="13">
    <source>
        <dbReference type="Proteomes" id="UP000243106"/>
    </source>
</evidence>
<dbReference type="InterPro" id="IPR039421">
    <property type="entry name" value="Type_1_exporter"/>
</dbReference>
<gene>
    <name evidence="12" type="ORF">SAMN05421853_11421</name>
</gene>
<dbReference type="EMBL" id="FOXV01000014">
    <property type="protein sequence ID" value="SFQ62601.1"/>
    <property type="molecule type" value="Genomic_DNA"/>
</dbReference>
<dbReference type="GO" id="GO:0005524">
    <property type="term" value="F:ATP binding"/>
    <property type="evidence" value="ECO:0007669"/>
    <property type="project" value="UniProtKB-KW"/>
</dbReference>
<comment type="subcellular location">
    <subcellularLocation>
        <location evidence="1">Cell membrane</location>
        <topology evidence="1">Multi-pass membrane protein</topology>
    </subcellularLocation>
</comment>
<dbReference type="InterPro" id="IPR027417">
    <property type="entry name" value="P-loop_NTPase"/>
</dbReference>
<dbReference type="Pfam" id="PF00005">
    <property type="entry name" value="ABC_tran"/>
    <property type="match status" value="1"/>
</dbReference>
<feature type="transmembrane region" description="Helical" evidence="9">
    <location>
        <begin position="260"/>
        <end position="285"/>
    </location>
</feature>
<keyword evidence="7 9" id="KW-1133">Transmembrane helix</keyword>
<organism evidence="12 13">
    <name type="scientific">Roseivivax halotolerans</name>
    <dbReference type="NCBI Taxonomy" id="93684"/>
    <lineage>
        <taxon>Bacteria</taxon>
        <taxon>Pseudomonadati</taxon>
        <taxon>Pseudomonadota</taxon>
        <taxon>Alphaproteobacteria</taxon>
        <taxon>Rhodobacterales</taxon>
        <taxon>Roseobacteraceae</taxon>
        <taxon>Roseivivax</taxon>
    </lineage>
</organism>
<evidence type="ECO:0000256" key="8">
    <source>
        <dbReference type="ARBA" id="ARBA00023136"/>
    </source>
</evidence>
<feature type="transmembrane region" description="Helical" evidence="9">
    <location>
        <begin position="185"/>
        <end position="205"/>
    </location>
</feature>
<evidence type="ECO:0000256" key="6">
    <source>
        <dbReference type="ARBA" id="ARBA00022840"/>
    </source>
</evidence>
<dbReference type="SUPFAM" id="SSF90123">
    <property type="entry name" value="ABC transporter transmembrane region"/>
    <property type="match status" value="1"/>
</dbReference>
<dbReference type="PROSITE" id="PS50893">
    <property type="entry name" value="ABC_TRANSPORTER_2"/>
    <property type="match status" value="1"/>
</dbReference>
<evidence type="ECO:0000259" key="11">
    <source>
        <dbReference type="PROSITE" id="PS50929"/>
    </source>
</evidence>
<keyword evidence="4 9" id="KW-0812">Transmembrane</keyword>
<evidence type="ECO:0000256" key="3">
    <source>
        <dbReference type="ARBA" id="ARBA00022475"/>
    </source>
</evidence>
<dbReference type="GO" id="GO:0005886">
    <property type="term" value="C:plasma membrane"/>
    <property type="evidence" value="ECO:0007669"/>
    <property type="project" value="UniProtKB-SubCell"/>
</dbReference>
<protein>
    <submittedName>
        <fullName evidence="12">ATP-binding cassette, subfamily B</fullName>
    </submittedName>
</protein>
<dbReference type="PROSITE" id="PS50929">
    <property type="entry name" value="ABC_TM1F"/>
    <property type="match status" value="1"/>
</dbReference>
<reference evidence="13" key="1">
    <citation type="submission" date="2016-10" db="EMBL/GenBank/DDBJ databases">
        <authorList>
            <person name="Varghese N."/>
            <person name="Submissions S."/>
        </authorList>
    </citation>
    <scope>NUCLEOTIDE SEQUENCE [LARGE SCALE GENOMIC DNA]</scope>
    <source>
        <strain evidence="13">JCM 10271</strain>
    </source>
</reference>
<keyword evidence="13" id="KW-1185">Reference proteome</keyword>
<dbReference type="Proteomes" id="UP000243106">
    <property type="component" value="Unassembled WGS sequence"/>
</dbReference>
<dbReference type="PANTHER" id="PTHR43394">
    <property type="entry name" value="ATP-DEPENDENT PERMEASE MDL1, MITOCHONDRIAL"/>
    <property type="match status" value="1"/>
</dbReference>
<keyword evidence="5" id="KW-0547">Nucleotide-binding</keyword>
<keyword evidence="6 12" id="KW-0067">ATP-binding</keyword>
<dbReference type="STRING" id="93684.SAMN05421853_11421"/>
<name>A0A1I6A1K3_9RHOB</name>
<dbReference type="GO" id="GO:0015421">
    <property type="term" value="F:ABC-type oligopeptide transporter activity"/>
    <property type="evidence" value="ECO:0007669"/>
    <property type="project" value="TreeGrafter"/>
</dbReference>
<evidence type="ECO:0000256" key="4">
    <source>
        <dbReference type="ARBA" id="ARBA00022692"/>
    </source>
</evidence>
<dbReference type="FunFam" id="3.40.50.300:FF:000221">
    <property type="entry name" value="Multidrug ABC transporter ATP-binding protein"/>
    <property type="match status" value="1"/>
</dbReference>
<dbReference type="RefSeq" id="WP_342741999.1">
    <property type="nucleotide sequence ID" value="NZ_FOXV01000014.1"/>
</dbReference>
<dbReference type="SUPFAM" id="SSF52540">
    <property type="entry name" value="P-loop containing nucleoside triphosphate hydrolases"/>
    <property type="match status" value="1"/>
</dbReference>
<dbReference type="PANTHER" id="PTHR43394:SF1">
    <property type="entry name" value="ATP-BINDING CASSETTE SUB-FAMILY B MEMBER 10, MITOCHONDRIAL"/>
    <property type="match status" value="1"/>
</dbReference>
<feature type="domain" description="ABC transmembrane type-1" evidence="11">
    <location>
        <begin position="44"/>
        <end position="325"/>
    </location>
</feature>
<proteinExistence type="predicted"/>
<keyword evidence="2" id="KW-0813">Transport</keyword>
<dbReference type="InterPro" id="IPR036640">
    <property type="entry name" value="ABC1_TM_sf"/>
</dbReference>
<dbReference type="InterPro" id="IPR003439">
    <property type="entry name" value="ABC_transporter-like_ATP-bd"/>
</dbReference>
<dbReference type="InterPro" id="IPR011527">
    <property type="entry name" value="ABC1_TM_dom"/>
</dbReference>
<keyword evidence="3" id="KW-1003">Cell membrane</keyword>
<dbReference type="CDD" id="cd18552">
    <property type="entry name" value="ABC_6TM_MsbA_like"/>
    <property type="match status" value="1"/>
</dbReference>
<feature type="transmembrane region" description="Helical" evidence="9">
    <location>
        <begin position="162"/>
        <end position="179"/>
    </location>
</feature>
<dbReference type="Gene3D" id="1.20.1560.10">
    <property type="entry name" value="ABC transporter type 1, transmembrane domain"/>
    <property type="match status" value="1"/>
</dbReference>
<evidence type="ECO:0000259" key="10">
    <source>
        <dbReference type="PROSITE" id="PS50893"/>
    </source>
</evidence>
<dbReference type="InterPro" id="IPR017871">
    <property type="entry name" value="ABC_transporter-like_CS"/>
</dbReference>
<dbReference type="PROSITE" id="PS00211">
    <property type="entry name" value="ABC_TRANSPORTER_1"/>
    <property type="match status" value="1"/>
</dbReference>
<evidence type="ECO:0000256" key="9">
    <source>
        <dbReference type="SAM" id="Phobius"/>
    </source>
</evidence>
<keyword evidence="8 9" id="KW-0472">Membrane</keyword>
<evidence type="ECO:0000256" key="7">
    <source>
        <dbReference type="ARBA" id="ARBA00022989"/>
    </source>
</evidence>
<dbReference type="InterPro" id="IPR003593">
    <property type="entry name" value="AAA+_ATPase"/>
</dbReference>
<dbReference type="GO" id="GO:0016887">
    <property type="term" value="F:ATP hydrolysis activity"/>
    <property type="evidence" value="ECO:0007669"/>
    <property type="project" value="InterPro"/>
</dbReference>
<evidence type="ECO:0000256" key="5">
    <source>
        <dbReference type="ARBA" id="ARBA00022741"/>
    </source>
</evidence>
<dbReference type="SMART" id="SM00382">
    <property type="entry name" value="AAA"/>
    <property type="match status" value="1"/>
</dbReference>
<feature type="domain" description="ABC transporter" evidence="10">
    <location>
        <begin position="360"/>
        <end position="593"/>
    </location>
</feature>
<accession>A0A1I6A1K3</accession>
<sequence>MSARGPLKTTEDYEAGEDNTFGERMGLIAWISRDYLAKHWIWFIAAFIFMSIEGAMFGALSYMMKPMFDRVFVGGEADMIGLVGLIFFGIFFIRAVAGIAQKTILGRVSQISINELREDLLRHVMRLDGSFHQSYGPGYLMQRLNGDVATINSVWKALITGAGRDVVALFSLFGVAFFIDWRWTLVALVGAPLLIMPAFAIQRFLRGTSRRARDMQAGLSTRLNEIFTGIVPIKLNTLETYQAGRFASLADRLLAVRIRAAAASAAVPGLIDIMSGMGFAAVLYFGGSEIMSGEKTVGDFVAFFTAIGLAFEPLRRLGSLSGTLQPAIAGLERLRELFDLEPDVRDPADPKPAPSGVPEIRLDNVHASYGDQAVLRGAHFTAEAGQVTALVGPSGAGKSTIFNLLTRMIDPSSGAVMLDGVPTTEMRLEELRALFSVVSQDALLFDESLRDNILLGRDDIPEEKLQAALDAAHVTAFLPDIDGGLDASVGPRGSKLSGGQRQRVAIARAILRDTPVLLLDEATSALDAKVEAHVQEALETLSKGRTTLVIAHRLSTIRNADKIVVMQDGAVVQQGVHESLIEKGGLYADLHRLQFDGSE</sequence>
<evidence type="ECO:0000256" key="1">
    <source>
        <dbReference type="ARBA" id="ARBA00004651"/>
    </source>
</evidence>
<dbReference type="Gene3D" id="3.40.50.300">
    <property type="entry name" value="P-loop containing nucleotide triphosphate hydrolases"/>
    <property type="match status" value="1"/>
</dbReference>
<evidence type="ECO:0000256" key="2">
    <source>
        <dbReference type="ARBA" id="ARBA00022448"/>
    </source>
</evidence>
<dbReference type="AlphaFoldDB" id="A0A1I6A1K3"/>
<dbReference type="Pfam" id="PF00664">
    <property type="entry name" value="ABC_membrane"/>
    <property type="match status" value="1"/>
</dbReference>
<evidence type="ECO:0000313" key="12">
    <source>
        <dbReference type="EMBL" id="SFQ62601.1"/>
    </source>
</evidence>
<feature type="transmembrane region" description="Helical" evidence="9">
    <location>
        <begin position="80"/>
        <end position="100"/>
    </location>
</feature>
<feature type="transmembrane region" description="Helical" evidence="9">
    <location>
        <begin position="40"/>
        <end position="60"/>
    </location>
</feature>